<sequence>MTDLTPASEEDVTFAIRMSICLDYRGKPRRVNAKMTGAEMDALAQKITEQLKRSNMWPHRGPGAPAHQAPDYSVAWRGNVDRDNSTETPGSGGA</sequence>
<accession>A0AAN4R3W5</accession>
<reference evidence="1 2" key="1">
    <citation type="submission" date="2019-07" db="EMBL/GenBank/DDBJ databases">
        <title>Whole genome shotgun sequence of Asaia bogorensis NBRC 16594.</title>
        <authorList>
            <person name="Hosoyama A."/>
            <person name="Uohara A."/>
            <person name="Ohji S."/>
            <person name="Ichikawa N."/>
        </authorList>
    </citation>
    <scope>NUCLEOTIDE SEQUENCE [LARGE SCALE GENOMIC DNA]</scope>
    <source>
        <strain evidence="1 2">NBRC 16594</strain>
    </source>
</reference>
<comment type="caution">
    <text evidence="1">The sequence shown here is derived from an EMBL/GenBank/DDBJ whole genome shotgun (WGS) entry which is preliminary data.</text>
</comment>
<name>A0AAN4R3W5_9PROT</name>
<dbReference type="EMBL" id="BJVS01000007">
    <property type="protein sequence ID" value="GEL54300.1"/>
    <property type="molecule type" value="Genomic_DNA"/>
</dbReference>
<gene>
    <name evidence="1" type="ORF">ABO01nite_23070</name>
</gene>
<organism evidence="1 2">
    <name type="scientific">Asaia bogorensis NBRC 16594</name>
    <dbReference type="NCBI Taxonomy" id="1231624"/>
    <lineage>
        <taxon>Bacteria</taxon>
        <taxon>Pseudomonadati</taxon>
        <taxon>Pseudomonadota</taxon>
        <taxon>Alphaproteobacteria</taxon>
        <taxon>Acetobacterales</taxon>
        <taxon>Acetobacteraceae</taxon>
        <taxon>Asaia</taxon>
    </lineage>
</organism>
<protein>
    <submittedName>
        <fullName evidence="1">Uncharacterized protein</fullName>
    </submittedName>
</protein>
<proteinExistence type="predicted"/>
<dbReference type="AlphaFoldDB" id="A0AAN4R3W5"/>
<dbReference type="Proteomes" id="UP000321287">
    <property type="component" value="Unassembled WGS sequence"/>
</dbReference>
<evidence type="ECO:0000313" key="2">
    <source>
        <dbReference type="Proteomes" id="UP000321287"/>
    </source>
</evidence>
<keyword evidence="2" id="KW-1185">Reference proteome</keyword>
<evidence type="ECO:0000313" key="1">
    <source>
        <dbReference type="EMBL" id="GEL54300.1"/>
    </source>
</evidence>